<accession>W0JQS2</accession>
<dbReference type="EMBL" id="CP007055">
    <property type="protein sequence ID" value="AHG00949.1"/>
    <property type="molecule type" value="Genomic_DNA"/>
</dbReference>
<organism evidence="4 5">
    <name type="scientific">Halostagnicola larsenii XH-48</name>
    <dbReference type="NCBI Taxonomy" id="797299"/>
    <lineage>
        <taxon>Archaea</taxon>
        <taxon>Methanobacteriati</taxon>
        <taxon>Methanobacteriota</taxon>
        <taxon>Stenosarchaea group</taxon>
        <taxon>Halobacteria</taxon>
        <taxon>Halobacteriales</taxon>
        <taxon>Natrialbaceae</taxon>
        <taxon>Halostagnicola</taxon>
    </lineage>
</organism>
<dbReference type="eggNOG" id="ENOG502N5IU">
    <property type="taxonomic scope" value="Archaea"/>
</dbReference>
<evidence type="ECO:0000313" key="3">
    <source>
        <dbReference type="EMBL" id="AHG00902.1"/>
    </source>
</evidence>
<feature type="domain" description="Helix-hairpin-helix DNA-binding motif class 1" evidence="2">
    <location>
        <begin position="2"/>
        <end position="21"/>
    </location>
</feature>
<feature type="compositionally biased region" description="Basic and acidic residues" evidence="1">
    <location>
        <begin position="158"/>
        <end position="172"/>
    </location>
</feature>
<dbReference type="KEGG" id="hlr:HALLA_11720"/>
<dbReference type="EMBL" id="CP007055">
    <property type="protein sequence ID" value="AHG00902.1"/>
    <property type="molecule type" value="Genomic_DNA"/>
</dbReference>
<evidence type="ECO:0000256" key="1">
    <source>
        <dbReference type="SAM" id="MobiDB-lite"/>
    </source>
</evidence>
<evidence type="ECO:0000259" key="2">
    <source>
        <dbReference type="SMART" id="SM00278"/>
    </source>
</evidence>
<dbReference type="SMART" id="SM00278">
    <property type="entry name" value="HhH1"/>
    <property type="match status" value="2"/>
</dbReference>
<evidence type="ECO:0000313" key="5">
    <source>
        <dbReference type="Proteomes" id="UP000019024"/>
    </source>
</evidence>
<gene>
    <name evidence="3" type="ORF">HALLA_11720</name>
    <name evidence="4" type="ORF">HALLA_12010</name>
</gene>
<dbReference type="AlphaFoldDB" id="W0JQS2"/>
<feature type="domain" description="Helix-hairpin-helix DNA-binding motif class 1" evidence="2">
    <location>
        <begin position="35"/>
        <end position="54"/>
    </location>
</feature>
<feature type="region of interest" description="Disordered" evidence="1">
    <location>
        <begin position="45"/>
        <end position="66"/>
    </location>
</feature>
<dbReference type="InterPro" id="IPR003583">
    <property type="entry name" value="Hlx-hairpin-Hlx_DNA-bd_motif"/>
</dbReference>
<dbReference type="InterPro" id="IPR010995">
    <property type="entry name" value="DNA_repair_Rad51/TF_NusA_a-hlx"/>
</dbReference>
<feature type="compositionally biased region" description="Basic and acidic residues" evidence="1">
    <location>
        <begin position="57"/>
        <end position="66"/>
    </location>
</feature>
<dbReference type="GO" id="GO:0000166">
    <property type="term" value="F:nucleotide binding"/>
    <property type="evidence" value="ECO:0007669"/>
    <property type="project" value="InterPro"/>
</dbReference>
<dbReference type="GO" id="GO:0006281">
    <property type="term" value="P:DNA repair"/>
    <property type="evidence" value="ECO:0007669"/>
    <property type="project" value="InterPro"/>
</dbReference>
<dbReference type="OrthoDB" id="275471at2157"/>
<dbReference type="Gene3D" id="1.10.10.60">
    <property type="entry name" value="Homeodomain-like"/>
    <property type="match status" value="1"/>
</dbReference>
<dbReference type="RefSeq" id="WP_049952631.1">
    <property type="nucleotide sequence ID" value="NZ_CP007055.1"/>
</dbReference>
<dbReference type="GO" id="GO:0003677">
    <property type="term" value="F:DNA binding"/>
    <property type="evidence" value="ECO:0007669"/>
    <property type="project" value="InterPro"/>
</dbReference>
<dbReference type="Gene3D" id="1.10.150.20">
    <property type="entry name" value="5' to 3' exonuclease, C-terminal subdomain"/>
    <property type="match status" value="1"/>
</dbReference>
<reference evidence="4 5" key="1">
    <citation type="submission" date="2014-01" db="EMBL/GenBank/DDBJ databases">
        <authorList>
            <consortium name="DOE Joint Genome Institute"/>
            <person name="Anderson I."/>
            <person name="Huntemann M."/>
            <person name="Han J."/>
            <person name="Chen A."/>
            <person name="Kyrpides N."/>
            <person name="Mavromatis K."/>
            <person name="Markowitz V."/>
            <person name="Palaniappan K."/>
            <person name="Ivanova N."/>
            <person name="Schaumberg A."/>
            <person name="Pati A."/>
            <person name="Liolios K."/>
            <person name="Nordberg H.P."/>
            <person name="Cantor M.N."/>
            <person name="Hua S.X."/>
            <person name="Woyke T."/>
        </authorList>
    </citation>
    <scope>NUCLEOTIDE SEQUENCE [LARGE SCALE GENOMIC DNA]</scope>
    <source>
        <strain evidence="4 5">XH-48</strain>
    </source>
</reference>
<name>W0JQS2_9EURY</name>
<dbReference type="GeneID" id="25145170"/>
<dbReference type="KEGG" id="hlr:HALLA_12010"/>
<proteinExistence type="predicted"/>
<keyword evidence="5" id="KW-1185">Reference proteome</keyword>
<dbReference type="Pfam" id="PF14520">
    <property type="entry name" value="HHH_5"/>
    <property type="match status" value="1"/>
</dbReference>
<sequence>MTELTSIDGVGPAIAEQLEAAGFETADDVLSSTVDELADVHMIGESSAESILEGDDDGTRGRPSKLEDHWDDIMDAAKVGMSKKGIARTVGIDESTLHDWENKDAKFSESLKRARAVGERRLITSGLYDEDVDTGMARFLLERSYLYVKTEKQEVDLTEERELSFSDEERQKLAGAFEGNPET</sequence>
<dbReference type="Proteomes" id="UP000019024">
    <property type="component" value="Chromosome"/>
</dbReference>
<dbReference type="SUPFAM" id="SSF47794">
    <property type="entry name" value="Rad51 N-terminal domain-like"/>
    <property type="match status" value="1"/>
</dbReference>
<protein>
    <recommendedName>
        <fullName evidence="2">Helix-hairpin-helix DNA-binding motif class 1 domain-containing protein</fullName>
    </recommendedName>
</protein>
<dbReference type="STRING" id="797299.HALLA_11720"/>
<evidence type="ECO:0000313" key="4">
    <source>
        <dbReference type="EMBL" id="AHG00949.1"/>
    </source>
</evidence>
<dbReference type="HOGENOM" id="CLU_1472047_0_0_2"/>
<feature type="region of interest" description="Disordered" evidence="1">
    <location>
        <begin position="158"/>
        <end position="183"/>
    </location>
</feature>
<dbReference type="InterPro" id="IPR032066">
    <property type="entry name" value="GP3_package"/>
</dbReference>
<dbReference type="Pfam" id="PF16677">
    <property type="entry name" value="GP3_package"/>
    <property type="match status" value="1"/>
</dbReference>